<reference evidence="4" key="1">
    <citation type="submission" date="2012-08" db="EMBL/GenBank/DDBJ databases">
        <title>The Genome Sequence of Wuchereria bancrofti.</title>
        <authorList>
            <consortium name="The Broad Institute Genome Sequencing Platform"/>
            <consortium name="Broad Institute Genome Sequencing Center for Infectious Disease"/>
            <person name="Nutman T.B."/>
            <person name="Fink D.L."/>
            <person name="Russ C."/>
            <person name="Young S."/>
            <person name="Zeng Q."/>
            <person name="Koehrsen M."/>
            <person name="Alvarado L."/>
            <person name="Berlin A."/>
            <person name="Borenstein D."/>
            <person name="Chapman S.B."/>
            <person name="Chen Z."/>
            <person name="Engels R."/>
            <person name="Freedman E."/>
            <person name="Gellesch M."/>
            <person name="Goldberg J."/>
            <person name="Griggs A."/>
            <person name="Gujja S."/>
            <person name="Heilman E.R."/>
            <person name="Heiman D."/>
            <person name="Hepburn T."/>
            <person name="Howarth C."/>
            <person name="Jen D."/>
            <person name="Larson L."/>
            <person name="Lewis B."/>
            <person name="Mehta T."/>
            <person name="Park D."/>
            <person name="Pearson M."/>
            <person name="Richards J."/>
            <person name="Roberts A."/>
            <person name="Saif S."/>
            <person name="Shea T."/>
            <person name="Shenoy N."/>
            <person name="Sisk P."/>
            <person name="Stolte C."/>
            <person name="Sykes S."/>
            <person name="Walk T."/>
            <person name="White J."/>
            <person name="Yandava C."/>
            <person name="Haas B."/>
            <person name="Henn M.R."/>
            <person name="Nusbaum C."/>
            <person name="Birren B."/>
        </authorList>
    </citation>
    <scope>NUCLEOTIDE SEQUENCE</scope>
</reference>
<evidence type="ECO:0000313" key="5">
    <source>
        <dbReference type="EMBL" id="VDM10139.1"/>
    </source>
</evidence>
<dbReference type="Pfam" id="PF05303">
    <property type="entry name" value="GSKIP_dom"/>
    <property type="match status" value="1"/>
</dbReference>
<evidence type="ECO:0000313" key="4">
    <source>
        <dbReference type="EMBL" id="EJW81131.1"/>
    </source>
</evidence>
<dbReference type="OrthoDB" id="5804279at2759"/>
<dbReference type="GO" id="GO:0005737">
    <property type="term" value="C:cytoplasm"/>
    <property type="evidence" value="ECO:0007669"/>
    <property type="project" value="TreeGrafter"/>
</dbReference>
<dbReference type="GO" id="GO:0060828">
    <property type="term" value="P:regulation of canonical Wnt signaling pathway"/>
    <property type="evidence" value="ECO:0007669"/>
    <property type="project" value="InterPro"/>
</dbReference>
<evidence type="ECO:0000313" key="6">
    <source>
        <dbReference type="Proteomes" id="UP000004810"/>
    </source>
</evidence>
<dbReference type="PANTHER" id="PTHR12490:SF2">
    <property type="entry name" value="GSKIP DOMAIN-CONTAINING PROTEIN"/>
    <property type="match status" value="1"/>
</dbReference>
<dbReference type="SUPFAM" id="SSF103107">
    <property type="entry name" value="Hypothetical protein c14orf129, hspc210"/>
    <property type="match status" value="1"/>
</dbReference>
<reference evidence="5 7" key="3">
    <citation type="submission" date="2018-11" db="EMBL/GenBank/DDBJ databases">
        <authorList>
            <consortium name="Pathogen Informatics"/>
        </authorList>
    </citation>
    <scope>NUCLEOTIDE SEQUENCE [LARGE SCALE GENOMIC DNA]</scope>
</reference>
<proteinExistence type="inferred from homology"/>
<comment type="similarity">
    <text evidence="1">Belongs to the GSKIP family.</text>
</comment>
<feature type="domain" description="GSKIP" evidence="3">
    <location>
        <begin position="107"/>
        <end position="211"/>
    </location>
</feature>
<keyword evidence="7" id="KW-1185">Reference proteome</keyword>
<dbReference type="EMBL" id="UYWW01001212">
    <property type="protein sequence ID" value="VDM10139.1"/>
    <property type="molecule type" value="Genomic_DNA"/>
</dbReference>
<dbReference type="InterPro" id="IPR037395">
    <property type="entry name" value="GSKIP"/>
</dbReference>
<reference evidence="6" key="2">
    <citation type="submission" date="2012-08" db="EMBL/GenBank/DDBJ databases">
        <title>The Genome Sequence of Wuchereria bancrofti.</title>
        <authorList>
            <person name="Nutman T.B."/>
            <person name="Fink D.L."/>
            <person name="Russ C."/>
            <person name="Young S."/>
            <person name="Zeng Q."/>
            <person name="Koehrsen M."/>
            <person name="Alvarado L."/>
            <person name="Berlin A."/>
            <person name="Chapman S.B."/>
            <person name="Chen Z."/>
            <person name="Freedman E."/>
            <person name="Gellesch M."/>
            <person name="Goldberg J."/>
            <person name="Griggs A."/>
            <person name="Gujja S."/>
            <person name="Heilman E.R."/>
            <person name="Heiman D."/>
            <person name="Hepburn T."/>
            <person name="Howarth C."/>
            <person name="Jen D."/>
            <person name="Larson L."/>
            <person name="Lewis B."/>
            <person name="Mehta T."/>
            <person name="Park D."/>
            <person name="Pearson M."/>
            <person name="Roberts A."/>
            <person name="Saif S."/>
            <person name="Shea T."/>
            <person name="Shenoy N."/>
            <person name="Sisk P."/>
            <person name="Stolte C."/>
            <person name="Sykes S."/>
            <person name="Walk T."/>
            <person name="White J."/>
            <person name="Yandava C."/>
            <person name="Haas B."/>
            <person name="Henn M.R."/>
            <person name="Nusbaum C."/>
            <person name="Birren B."/>
        </authorList>
    </citation>
    <scope>NUCLEOTIDE SEQUENCE [LARGE SCALE GENOMIC DNA]</scope>
    <source>
        <strain evidence="6">NA</strain>
    </source>
</reference>
<evidence type="ECO:0000313" key="7">
    <source>
        <dbReference type="Proteomes" id="UP000270924"/>
    </source>
</evidence>
<evidence type="ECO:0000256" key="2">
    <source>
        <dbReference type="SAM" id="MobiDB-lite"/>
    </source>
</evidence>
<name>J9EFB3_WUCBA</name>
<dbReference type="OMA" id="QCADFGL"/>
<dbReference type="Proteomes" id="UP000004810">
    <property type="component" value="Unassembled WGS sequence"/>
</dbReference>
<dbReference type="InterPro" id="IPR023231">
    <property type="entry name" value="GSKIP_dom_sf"/>
</dbReference>
<dbReference type="InterPro" id="IPR007967">
    <property type="entry name" value="GSKIP_dom"/>
</dbReference>
<gene>
    <name evidence="5" type="ORF">WBA_LOCUS3525</name>
    <name evidence="4" type="ORF">WUBG_07959</name>
</gene>
<dbReference type="PANTHER" id="PTHR12490">
    <property type="entry name" value="GSK3B-INTERACTING PROTEIN"/>
    <property type="match status" value="1"/>
</dbReference>
<protein>
    <recommendedName>
        <fullName evidence="3">GSKIP domain-containing protein</fullName>
    </recommendedName>
</protein>
<feature type="region of interest" description="Disordered" evidence="2">
    <location>
        <begin position="1"/>
        <end position="23"/>
    </location>
</feature>
<sequence>MDGPSRPQLEFSSEESSNNRKMQLPALSSEQITDILKYEFDEIRCYSRYLDLFDFIQEDMHPASYLGTIVFSVHYLLLPFDRIKFAPALNDIVEQCADFGLGDSILEKEALAAIREIGFAVRMISLPESLPRTADLIFINLITLEDRMYCIELTQRGWRIASDRHDSMNGDYRQLDLHTRYFETIYQLLNVISPEFRNQFANKLSNKLTALSNGVAGFKGT</sequence>
<dbReference type="GO" id="GO:0019207">
    <property type="term" value="F:kinase regulator activity"/>
    <property type="evidence" value="ECO:0007669"/>
    <property type="project" value="TreeGrafter"/>
</dbReference>
<feature type="compositionally biased region" description="Polar residues" evidence="2">
    <location>
        <begin position="10"/>
        <end position="23"/>
    </location>
</feature>
<evidence type="ECO:0000256" key="1">
    <source>
        <dbReference type="ARBA" id="ARBA00009571"/>
    </source>
</evidence>
<organism evidence="4 6">
    <name type="scientific">Wuchereria bancrofti</name>
    <dbReference type="NCBI Taxonomy" id="6293"/>
    <lineage>
        <taxon>Eukaryota</taxon>
        <taxon>Metazoa</taxon>
        <taxon>Ecdysozoa</taxon>
        <taxon>Nematoda</taxon>
        <taxon>Chromadorea</taxon>
        <taxon>Rhabditida</taxon>
        <taxon>Spirurina</taxon>
        <taxon>Spiruromorpha</taxon>
        <taxon>Filarioidea</taxon>
        <taxon>Onchocercidae</taxon>
        <taxon>Wuchereria</taxon>
    </lineage>
</organism>
<dbReference type="EMBL" id="ADBV01003898">
    <property type="protein sequence ID" value="EJW81131.1"/>
    <property type="molecule type" value="Genomic_DNA"/>
</dbReference>
<dbReference type="Proteomes" id="UP000270924">
    <property type="component" value="Unassembled WGS sequence"/>
</dbReference>
<dbReference type="InParanoid" id="J9EFB3"/>
<dbReference type="FunCoup" id="J9EFB3">
    <property type="interactions" value="1419"/>
</dbReference>
<dbReference type="Gene3D" id="3.30.2280.10">
    <property type="entry name" value="Hypothetical protein (hspc210)"/>
    <property type="match status" value="1"/>
</dbReference>
<evidence type="ECO:0000259" key="3">
    <source>
        <dbReference type="Pfam" id="PF05303"/>
    </source>
</evidence>
<accession>J9EFB3</accession>
<dbReference type="AlphaFoldDB" id="J9EFB3"/>
<dbReference type="GO" id="GO:0051018">
    <property type="term" value="F:protein kinase A binding"/>
    <property type="evidence" value="ECO:0007669"/>
    <property type="project" value="TreeGrafter"/>
</dbReference>